<dbReference type="Pfam" id="PF08538">
    <property type="entry name" value="DUF1749"/>
    <property type="match status" value="1"/>
</dbReference>
<dbReference type="Gene3D" id="3.40.50.1820">
    <property type="entry name" value="alpha/beta hydrolase"/>
    <property type="match status" value="1"/>
</dbReference>
<reference evidence="1 2" key="1">
    <citation type="journal article" date="2016" name="Nat. Commun.">
        <title>Thousands of microbial genomes shed light on interconnected biogeochemical processes in an aquifer system.</title>
        <authorList>
            <person name="Anantharaman K."/>
            <person name="Brown C.T."/>
            <person name="Hug L.A."/>
            <person name="Sharon I."/>
            <person name="Castelle C.J."/>
            <person name="Probst A.J."/>
            <person name="Thomas B.C."/>
            <person name="Singh A."/>
            <person name="Wilkins M.J."/>
            <person name="Karaoz U."/>
            <person name="Brodie E.L."/>
            <person name="Williams K.H."/>
            <person name="Hubbard S.S."/>
            <person name="Banfield J.F."/>
        </authorList>
    </citation>
    <scope>NUCLEOTIDE SEQUENCE [LARGE SCALE GENOMIC DNA]</scope>
</reference>
<sequence length="297" mass="34432">MKSNAQVFKRQTQDGFELDAILFSPAKKTDTVILHFHGKEGDFLQNHFIQTMAENFPKENIAFMTASHRGRSYIVDLMRKSASGFEYIQMGSAFDIFEDCVYDIDVWVNLAYEQGFKKIYLQQHSTPQKIVWYYYQKKPGIVKGLILISPSDFAYSFEAYVEDYEKNLSLSKKLLDCGKGRNLMPVTLWSNCPVSAATFYNWGKVDSNFHLFNYSHPERGFKYFEEISLPMIAIFPENDFSVGKPTDQCLSLLKKHSKSKNFSTQIISHAHHSFLDHEEELVRSIKDWVQKIKYVSG</sequence>
<accession>A0A1F6AQ31</accession>
<gene>
    <name evidence="1" type="ORF">A2960_01335</name>
</gene>
<evidence type="ECO:0000313" key="1">
    <source>
        <dbReference type="EMBL" id="OGG26795.1"/>
    </source>
</evidence>
<dbReference type="PANTHER" id="PTHR31591">
    <property type="entry name" value="UPF0613 PROTEIN PB24D3.06C"/>
    <property type="match status" value="1"/>
</dbReference>
<dbReference type="InterPro" id="IPR013744">
    <property type="entry name" value="SidJ"/>
</dbReference>
<evidence type="ECO:0008006" key="3">
    <source>
        <dbReference type="Google" id="ProtNLM"/>
    </source>
</evidence>
<dbReference type="Proteomes" id="UP000176609">
    <property type="component" value="Unassembled WGS sequence"/>
</dbReference>
<name>A0A1F6AQ31_9BACT</name>
<dbReference type="PANTHER" id="PTHR31591:SF1">
    <property type="entry name" value="UPF0613 PROTEIN PB24D3.06C"/>
    <property type="match status" value="1"/>
</dbReference>
<dbReference type="AlphaFoldDB" id="A0A1F6AQ31"/>
<dbReference type="InterPro" id="IPR029058">
    <property type="entry name" value="AB_hydrolase_fold"/>
</dbReference>
<dbReference type="EMBL" id="MFJR01000007">
    <property type="protein sequence ID" value="OGG26795.1"/>
    <property type="molecule type" value="Genomic_DNA"/>
</dbReference>
<proteinExistence type="predicted"/>
<evidence type="ECO:0000313" key="2">
    <source>
        <dbReference type="Proteomes" id="UP000176609"/>
    </source>
</evidence>
<dbReference type="SUPFAM" id="SSF53474">
    <property type="entry name" value="alpha/beta-Hydrolases"/>
    <property type="match status" value="1"/>
</dbReference>
<organism evidence="1 2">
    <name type="scientific">Candidatus Gottesmanbacteria bacterium RIFCSPLOWO2_01_FULL_39_12b</name>
    <dbReference type="NCBI Taxonomy" id="1798388"/>
    <lineage>
        <taxon>Bacteria</taxon>
        <taxon>Candidatus Gottesmaniibacteriota</taxon>
    </lineage>
</organism>
<comment type="caution">
    <text evidence="1">The sequence shown here is derived from an EMBL/GenBank/DDBJ whole genome shotgun (WGS) entry which is preliminary data.</text>
</comment>
<protein>
    <recommendedName>
        <fullName evidence="3">Alpha/beta hydrolase</fullName>
    </recommendedName>
</protein>